<dbReference type="AlphaFoldDB" id="A0A7U3RYV1"/>
<name>A0A7U3RYV1_9CYAN</name>
<evidence type="ECO:0000313" key="2">
    <source>
        <dbReference type="Proteomes" id="UP000593846"/>
    </source>
</evidence>
<dbReference type="RefSeq" id="WP_200986800.1">
    <property type="nucleotide sequence ID" value="NZ_CP063311.1"/>
</dbReference>
<accession>A0A7U3RYV1</accession>
<organism evidence="1 2">
    <name type="scientific">Anabaenopsis elenkinii CCIBt3563</name>
    <dbReference type="NCBI Taxonomy" id="2779889"/>
    <lineage>
        <taxon>Bacteria</taxon>
        <taxon>Bacillati</taxon>
        <taxon>Cyanobacteriota</taxon>
        <taxon>Cyanophyceae</taxon>
        <taxon>Nostocales</taxon>
        <taxon>Nodulariaceae</taxon>
        <taxon>Anabaenopsis</taxon>
    </lineage>
</organism>
<gene>
    <name evidence="1" type="ORF">IM676_10095</name>
</gene>
<dbReference type="EMBL" id="CP063311">
    <property type="protein sequence ID" value="QOV21153.1"/>
    <property type="molecule type" value="Genomic_DNA"/>
</dbReference>
<keyword evidence="2" id="KW-1185">Reference proteome</keyword>
<dbReference type="KEGG" id="aee:IM676_10095"/>
<protein>
    <submittedName>
        <fullName evidence="1">Uncharacterized protein</fullName>
    </submittedName>
</protein>
<sequence length="98" mass="11511">MKNQLKSVLSELEQVHSQNLEIITGLLAEITKRNPEEIKPHLNRMLENLVKPRPFYETATPDEWVEEFEQWVKSHRELNLPTLSDPDISRESIYGERG</sequence>
<reference evidence="2" key="1">
    <citation type="submission" date="2020-10" db="EMBL/GenBank/DDBJ databases">
        <title>Genome-based taxonomic classification of the species Anabaenopsis elenkinii.</title>
        <authorList>
            <person name="Delbaje E."/>
            <person name="Andreote A.P.D."/>
            <person name="Pellegrinetti T.A."/>
            <person name="Cruz R.B."/>
            <person name="Branco L.H.Z."/>
            <person name="Fiore M.F."/>
        </authorList>
    </citation>
    <scope>NUCLEOTIDE SEQUENCE [LARGE SCALE GENOMIC DNA]</scope>
    <source>
        <strain evidence="2">CCIBt3563</strain>
    </source>
</reference>
<dbReference type="Proteomes" id="UP000593846">
    <property type="component" value="Chromosome"/>
</dbReference>
<proteinExistence type="predicted"/>
<evidence type="ECO:0000313" key="1">
    <source>
        <dbReference type="EMBL" id="QOV21153.1"/>
    </source>
</evidence>